<organism evidence="2 3">
    <name type="scientific">Tanacetum coccineum</name>
    <dbReference type="NCBI Taxonomy" id="301880"/>
    <lineage>
        <taxon>Eukaryota</taxon>
        <taxon>Viridiplantae</taxon>
        <taxon>Streptophyta</taxon>
        <taxon>Embryophyta</taxon>
        <taxon>Tracheophyta</taxon>
        <taxon>Spermatophyta</taxon>
        <taxon>Magnoliopsida</taxon>
        <taxon>eudicotyledons</taxon>
        <taxon>Gunneridae</taxon>
        <taxon>Pentapetalae</taxon>
        <taxon>asterids</taxon>
        <taxon>campanulids</taxon>
        <taxon>Asterales</taxon>
        <taxon>Asteraceae</taxon>
        <taxon>Asteroideae</taxon>
        <taxon>Anthemideae</taxon>
        <taxon>Anthemidinae</taxon>
        <taxon>Tanacetum</taxon>
    </lineage>
</organism>
<name>A0ABQ5EU28_9ASTR</name>
<evidence type="ECO:0000256" key="1">
    <source>
        <dbReference type="SAM" id="MobiDB-lite"/>
    </source>
</evidence>
<proteinExistence type="predicted"/>
<dbReference type="Proteomes" id="UP001151760">
    <property type="component" value="Unassembled WGS sequence"/>
</dbReference>
<gene>
    <name evidence="2" type="ORF">Tco_0989575</name>
</gene>
<reference evidence="2" key="2">
    <citation type="submission" date="2022-01" db="EMBL/GenBank/DDBJ databases">
        <authorList>
            <person name="Yamashiro T."/>
            <person name="Shiraishi A."/>
            <person name="Satake H."/>
            <person name="Nakayama K."/>
        </authorList>
    </citation>
    <scope>NUCLEOTIDE SEQUENCE</scope>
</reference>
<dbReference type="EMBL" id="BQNB010016678">
    <property type="protein sequence ID" value="GJT54521.1"/>
    <property type="molecule type" value="Genomic_DNA"/>
</dbReference>
<feature type="region of interest" description="Disordered" evidence="1">
    <location>
        <begin position="388"/>
        <end position="411"/>
    </location>
</feature>
<feature type="compositionally biased region" description="Basic and acidic residues" evidence="1">
    <location>
        <begin position="388"/>
        <end position="410"/>
    </location>
</feature>
<comment type="caution">
    <text evidence="2">The sequence shown here is derived from an EMBL/GenBank/DDBJ whole genome shotgun (WGS) entry which is preliminary data.</text>
</comment>
<evidence type="ECO:0000313" key="2">
    <source>
        <dbReference type="EMBL" id="GJT54521.1"/>
    </source>
</evidence>
<evidence type="ECO:0000313" key="3">
    <source>
        <dbReference type="Proteomes" id="UP001151760"/>
    </source>
</evidence>
<accession>A0ABQ5EU28</accession>
<sequence length="636" mass="74017">MTITEASLRRHLKLDDQDGVTSIPNLEIFEQLALMGYHTDSDNPKKTAWEQFSSNIATAVICLATNRKYNFSRMIFEHMASNISSPHKFLMYPRAEHHFLTPHDSPLHAVHSHESDEGSLKLTELMNLVTTLSDRIGAMEDDLKKTKKTYSSAYTKLILRGRKLSDAEGQEKASTETELFIQEVTPTEVIQTQEGSEKVIDEVSTAGAKQGTASEEVPIVSTAEVNLSTAGGTVTYTRRSAEKRSRQDKGKAIMIEEEPKKKSKKEIEQERLSYAEAIRLEEQMNEEQRAQIARDEEIARQWDEEERKRAMAEAKSTKKIDWNDPSVIRYHSLKMKPKTVAQARRNMIKYLKNQGNYKISDFKGMSYNDIRPIFEKVWDFNQNIEPMDAEHGSEKQKSPEKEKSPEKIVEEEVVTQEEMKEVVKELRAKRKKSIPRKSTRKRQKMEEDAKKEELKGFLDIIPREEVPIEVESISTKFPIVDWKTCVLIETFMYYQVFRGDGNSKNYKILSEMLEDFDRQDVEELYRLVKERYSASRPEGFDLMLWGDLHTLFEPDEDDEIWKDQHEYNLISWRLCDFYGVHILLMENGLAIHMLTEKTYPLSQEMISKMLKKKLEVDHESSQAIELLRFIRSQVQK</sequence>
<protein>
    <submittedName>
        <fullName evidence="2">Uncharacterized protein</fullName>
    </submittedName>
</protein>
<keyword evidence="3" id="KW-1185">Reference proteome</keyword>
<reference evidence="2" key="1">
    <citation type="journal article" date="2022" name="Int. J. Mol. Sci.">
        <title>Draft Genome of Tanacetum Coccineum: Genomic Comparison of Closely Related Tanacetum-Family Plants.</title>
        <authorList>
            <person name="Yamashiro T."/>
            <person name="Shiraishi A."/>
            <person name="Nakayama K."/>
            <person name="Satake H."/>
        </authorList>
    </citation>
    <scope>NUCLEOTIDE SEQUENCE</scope>
</reference>